<sequence>MDCDSPTNSPNPSPVTHPSAEPRGTTAHSTNSSLRSPVPRSRRNVFSFTILGQRMGPVKDIEHLSVTGLQDLLAKNLALLKDGKMVRSLPDKGARIIHTNGLIRERLKTLELPESTSAMDLDSDSVTKSDPARNTSSNSDKPDATPSTFLPSGQSGSAKPGSITRRQSIGPRQARAQSCVKVISVEESIQLQNEHLRTLEEANLEAALQKIAEVSLNDLPRQHNAYSDDDDQGNDNGSGAEDDSDDERTYDDEIQFMAQEAEALRRRIAP</sequence>
<dbReference type="EMBL" id="ML003503">
    <property type="protein sequence ID" value="RKP33872.1"/>
    <property type="molecule type" value="Genomic_DNA"/>
</dbReference>
<organism evidence="2 3">
    <name type="scientific">Dimargaris cristalligena</name>
    <dbReference type="NCBI Taxonomy" id="215637"/>
    <lineage>
        <taxon>Eukaryota</taxon>
        <taxon>Fungi</taxon>
        <taxon>Fungi incertae sedis</taxon>
        <taxon>Zoopagomycota</taxon>
        <taxon>Kickxellomycotina</taxon>
        <taxon>Dimargaritomycetes</taxon>
        <taxon>Dimargaritales</taxon>
        <taxon>Dimargaritaceae</taxon>
        <taxon>Dimargaris</taxon>
    </lineage>
</organism>
<feature type="compositionally biased region" description="Acidic residues" evidence="1">
    <location>
        <begin position="240"/>
        <end position="252"/>
    </location>
</feature>
<proteinExistence type="predicted"/>
<dbReference type="AlphaFoldDB" id="A0A4P9ZMW5"/>
<gene>
    <name evidence="2" type="ORF">BJ085DRAFT_36752</name>
</gene>
<name>A0A4P9ZMW5_9FUNG</name>
<feature type="compositionally biased region" description="Polar residues" evidence="1">
    <location>
        <begin position="114"/>
        <end position="124"/>
    </location>
</feature>
<feature type="region of interest" description="Disordered" evidence="1">
    <location>
        <begin position="114"/>
        <end position="173"/>
    </location>
</feature>
<feature type="region of interest" description="Disordered" evidence="1">
    <location>
        <begin position="1"/>
        <end position="40"/>
    </location>
</feature>
<accession>A0A4P9ZMW5</accession>
<evidence type="ECO:0000313" key="3">
    <source>
        <dbReference type="Proteomes" id="UP000268162"/>
    </source>
</evidence>
<dbReference type="Proteomes" id="UP000268162">
    <property type="component" value="Unassembled WGS sequence"/>
</dbReference>
<feature type="region of interest" description="Disordered" evidence="1">
    <location>
        <begin position="219"/>
        <end position="252"/>
    </location>
</feature>
<dbReference type="OrthoDB" id="5586267at2759"/>
<keyword evidence="3" id="KW-1185">Reference proteome</keyword>
<protein>
    <submittedName>
        <fullName evidence="2">Uncharacterized protein</fullName>
    </submittedName>
</protein>
<feature type="compositionally biased region" description="Polar residues" evidence="1">
    <location>
        <begin position="132"/>
        <end position="157"/>
    </location>
</feature>
<evidence type="ECO:0000256" key="1">
    <source>
        <dbReference type="SAM" id="MobiDB-lite"/>
    </source>
</evidence>
<reference evidence="3" key="1">
    <citation type="journal article" date="2018" name="Nat. Microbiol.">
        <title>Leveraging single-cell genomics to expand the fungal tree of life.</title>
        <authorList>
            <person name="Ahrendt S.R."/>
            <person name="Quandt C.A."/>
            <person name="Ciobanu D."/>
            <person name="Clum A."/>
            <person name="Salamov A."/>
            <person name="Andreopoulos B."/>
            <person name="Cheng J.F."/>
            <person name="Woyke T."/>
            <person name="Pelin A."/>
            <person name="Henrissat B."/>
            <person name="Reynolds N.K."/>
            <person name="Benny G.L."/>
            <person name="Smith M.E."/>
            <person name="James T.Y."/>
            <person name="Grigoriev I.V."/>
        </authorList>
    </citation>
    <scope>NUCLEOTIDE SEQUENCE [LARGE SCALE GENOMIC DNA]</scope>
    <source>
        <strain evidence="3">RSA 468</strain>
    </source>
</reference>
<evidence type="ECO:0000313" key="2">
    <source>
        <dbReference type="EMBL" id="RKP33872.1"/>
    </source>
</evidence>